<feature type="compositionally biased region" description="Polar residues" evidence="1">
    <location>
        <begin position="64"/>
        <end position="78"/>
    </location>
</feature>
<evidence type="ECO:0000256" key="1">
    <source>
        <dbReference type="SAM" id="MobiDB-lite"/>
    </source>
</evidence>
<accession>A0A1L9V048</accession>
<feature type="chain" id="PRO_5012476778" description="Secreted protein" evidence="2">
    <location>
        <begin position="18"/>
        <end position="78"/>
    </location>
</feature>
<protein>
    <recommendedName>
        <fullName evidence="5">Secreted protein</fullName>
    </recommendedName>
</protein>
<evidence type="ECO:0000313" key="4">
    <source>
        <dbReference type="Proteomes" id="UP000184499"/>
    </source>
</evidence>
<dbReference type="EMBL" id="KV878679">
    <property type="protein sequence ID" value="OJJ77271.1"/>
    <property type="molecule type" value="Genomic_DNA"/>
</dbReference>
<proteinExistence type="predicted"/>
<dbReference type="RefSeq" id="XP_067484518.1">
    <property type="nucleotide sequence ID" value="XM_067622014.1"/>
</dbReference>
<feature type="region of interest" description="Disordered" evidence="1">
    <location>
        <begin position="59"/>
        <end position="78"/>
    </location>
</feature>
<keyword evidence="2" id="KW-0732">Signal</keyword>
<keyword evidence="4" id="KW-1185">Reference proteome</keyword>
<reference evidence="4" key="1">
    <citation type="journal article" date="2017" name="Genome Biol.">
        <title>Comparative genomics reveals high biological diversity and specific adaptations in the industrially and medically important fungal genus Aspergillus.</title>
        <authorList>
            <person name="de Vries R.P."/>
            <person name="Riley R."/>
            <person name="Wiebenga A."/>
            <person name="Aguilar-Osorio G."/>
            <person name="Amillis S."/>
            <person name="Uchima C.A."/>
            <person name="Anderluh G."/>
            <person name="Asadollahi M."/>
            <person name="Askin M."/>
            <person name="Barry K."/>
            <person name="Battaglia E."/>
            <person name="Bayram O."/>
            <person name="Benocci T."/>
            <person name="Braus-Stromeyer S.A."/>
            <person name="Caldana C."/>
            <person name="Canovas D."/>
            <person name="Cerqueira G.C."/>
            <person name="Chen F."/>
            <person name="Chen W."/>
            <person name="Choi C."/>
            <person name="Clum A."/>
            <person name="Dos Santos R.A."/>
            <person name="Damasio A.R."/>
            <person name="Diallinas G."/>
            <person name="Emri T."/>
            <person name="Fekete E."/>
            <person name="Flipphi M."/>
            <person name="Freyberg S."/>
            <person name="Gallo A."/>
            <person name="Gournas C."/>
            <person name="Habgood R."/>
            <person name="Hainaut M."/>
            <person name="Harispe M.L."/>
            <person name="Henrissat B."/>
            <person name="Hilden K.S."/>
            <person name="Hope R."/>
            <person name="Hossain A."/>
            <person name="Karabika E."/>
            <person name="Karaffa L."/>
            <person name="Karanyi Z."/>
            <person name="Krasevec N."/>
            <person name="Kuo A."/>
            <person name="Kusch H."/>
            <person name="LaButti K."/>
            <person name="Lagendijk E.L."/>
            <person name="Lapidus A."/>
            <person name="Levasseur A."/>
            <person name="Lindquist E."/>
            <person name="Lipzen A."/>
            <person name="Logrieco A.F."/>
            <person name="MacCabe A."/>
            <person name="Maekelae M.R."/>
            <person name="Malavazi I."/>
            <person name="Melin P."/>
            <person name="Meyer V."/>
            <person name="Mielnichuk N."/>
            <person name="Miskei M."/>
            <person name="Molnar A.P."/>
            <person name="Mule G."/>
            <person name="Ngan C.Y."/>
            <person name="Orejas M."/>
            <person name="Orosz E."/>
            <person name="Ouedraogo J.P."/>
            <person name="Overkamp K.M."/>
            <person name="Park H.-S."/>
            <person name="Perrone G."/>
            <person name="Piumi F."/>
            <person name="Punt P.J."/>
            <person name="Ram A.F."/>
            <person name="Ramon A."/>
            <person name="Rauscher S."/>
            <person name="Record E."/>
            <person name="Riano-Pachon D.M."/>
            <person name="Robert V."/>
            <person name="Roehrig J."/>
            <person name="Ruller R."/>
            <person name="Salamov A."/>
            <person name="Salih N.S."/>
            <person name="Samson R.A."/>
            <person name="Sandor E."/>
            <person name="Sanguinetti M."/>
            <person name="Schuetze T."/>
            <person name="Sepcic K."/>
            <person name="Shelest E."/>
            <person name="Sherlock G."/>
            <person name="Sophianopoulou V."/>
            <person name="Squina F.M."/>
            <person name="Sun H."/>
            <person name="Susca A."/>
            <person name="Todd R.B."/>
            <person name="Tsang A."/>
            <person name="Unkles S.E."/>
            <person name="van de Wiele N."/>
            <person name="van Rossen-Uffink D."/>
            <person name="Oliveira J.V."/>
            <person name="Vesth T.C."/>
            <person name="Visser J."/>
            <person name="Yu J.-H."/>
            <person name="Zhou M."/>
            <person name="Andersen M.R."/>
            <person name="Archer D.B."/>
            <person name="Baker S.E."/>
            <person name="Benoit I."/>
            <person name="Brakhage A.A."/>
            <person name="Braus G.H."/>
            <person name="Fischer R."/>
            <person name="Frisvad J.C."/>
            <person name="Goldman G.H."/>
            <person name="Houbraken J."/>
            <person name="Oakley B."/>
            <person name="Pocsi I."/>
            <person name="Scazzocchio C."/>
            <person name="Seiboth B."/>
            <person name="vanKuyk P.A."/>
            <person name="Wortman J."/>
            <person name="Dyer P.S."/>
            <person name="Grigoriev I.V."/>
        </authorList>
    </citation>
    <scope>NUCLEOTIDE SEQUENCE [LARGE SCALE GENOMIC DNA]</scope>
    <source>
        <strain evidence="4">CBS 101740 / IMI 381727 / IBT 21946</strain>
    </source>
</reference>
<feature type="signal peptide" evidence="2">
    <location>
        <begin position="1"/>
        <end position="17"/>
    </location>
</feature>
<dbReference type="Proteomes" id="UP000184499">
    <property type="component" value="Unassembled WGS sequence"/>
</dbReference>
<name>A0A1L9V048_ASPBC</name>
<evidence type="ECO:0000256" key="2">
    <source>
        <dbReference type="SAM" id="SignalP"/>
    </source>
</evidence>
<organism evidence="3 4">
    <name type="scientific">Aspergillus brasiliensis (strain CBS 101740 / IMI 381727 / IBT 21946)</name>
    <dbReference type="NCBI Taxonomy" id="767769"/>
    <lineage>
        <taxon>Eukaryota</taxon>
        <taxon>Fungi</taxon>
        <taxon>Dikarya</taxon>
        <taxon>Ascomycota</taxon>
        <taxon>Pezizomycotina</taxon>
        <taxon>Eurotiomycetes</taxon>
        <taxon>Eurotiomycetidae</taxon>
        <taxon>Eurotiales</taxon>
        <taxon>Aspergillaceae</taxon>
        <taxon>Aspergillus</taxon>
        <taxon>Aspergillus subgen. Circumdati</taxon>
    </lineage>
</organism>
<evidence type="ECO:0008006" key="5">
    <source>
        <dbReference type="Google" id="ProtNLM"/>
    </source>
</evidence>
<evidence type="ECO:0000313" key="3">
    <source>
        <dbReference type="EMBL" id="OJJ77271.1"/>
    </source>
</evidence>
<dbReference type="AlphaFoldDB" id="A0A1L9V048"/>
<dbReference type="GeneID" id="93574502"/>
<dbReference type="VEuPathDB" id="FungiDB:ASPBRDRAFT_232811"/>
<sequence length="78" mass="8682">MSMFALILLPLPRTAKSQELLTYFLRSTPGLDMHSRGSWSRDGGNDVFLRQSRSATFMGGRNVLQGSPQQRGNKLPNS</sequence>
<gene>
    <name evidence="3" type="ORF">ASPBRDRAFT_232811</name>
</gene>